<name>A0A5C4VKW7_9ACTN</name>
<feature type="compositionally biased region" description="Basic and acidic residues" evidence="1">
    <location>
        <begin position="74"/>
        <end position="96"/>
    </location>
</feature>
<feature type="region of interest" description="Disordered" evidence="1">
    <location>
        <begin position="1"/>
        <end position="123"/>
    </location>
</feature>
<comment type="caution">
    <text evidence="2">The sequence shown here is derived from an EMBL/GenBank/DDBJ whole genome shotgun (WGS) entry which is preliminary data.</text>
</comment>
<gene>
    <name evidence="2" type="ORF">FHP29_20090</name>
</gene>
<keyword evidence="3" id="KW-1185">Reference proteome</keyword>
<organism evidence="2 3">
    <name type="scientific">Nocardioides albidus</name>
    <dbReference type="NCBI Taxonomy" id="1517589"/>
    <lineage>
        <taxon>Bacteria</taxon>
        <taxon>Bacillati</taxon>
        <taxon>Actinomycetota</taxon>
        <taxon>Actinomycetes</taxon>
        <taxon>Propionibacteriales</taxon>
        <taxon>Nocardioidaceae</taxon>
        <taxon>Nocardioides</taxon>
    </lineage>
</organism>
<dbReference type="Proteomes" id="UP000313231">
    <property type="component" value="Unassembled WGS sequence"/>
</dbReference>
<accession>A0A5C4VKW7</accession>
<evidence type="ECO:0000256" key="1">
    <source>
        <dbReference type="SAM" id="MobiDB-lite"/>
    </source>
</evidence>
<evidence type="ECO:0000313" key="2">
    <source>
        <dbReference type="EMBL" id="TNM36442.1"/>
    </source>
</evidence>
<evidence type="ECO:0000313" key="3">
    <source>
        <dbReference type="Proteomes" id="UP000313231"/>
    </source>
</evidence>
<proteinExistence type="predicted"/>
<dbReference type="EMBL" id="VDMP01000027">
    <property type="protein sequence ID" value="TNM36442.1"/>
    <property type="molecule type" value="Genomic_DNA"/>
</dbReference>
<protein>
    <submittedName>
        <fullName evidence="2">Uncharacterized protein</fullName>
    </submittedName>
</protein>
<dbReference type="AlphaFoldDB" id="A0A5C4VKW7"/>
<feature type="compositionally biased region" description="Pro residues" evidence="1">
    <location>
        <begin position="1"/>
        <end position="12"/>
    </location>
</feature>
<reference evidence="2 3" key="1">
    <citation type="journal article" date="2016" name="Int. J. Syst. Evol. Microbiol.">
        <title>Nocardioides albidus sp. nov., an actinobacterium isolated from garden soil.</title>
        <authorList>
            <person name="Singh H."/>
            <person name="Du J."/>
            <person name="Trinh H."/>
            <person name="Won K."/>
            <person name="Yang J.E."/>
            <person name="Yin C."/>
            <person name="Kook M."/>
            <person name="Yi T.H."/>
        </authorList>
    </citation>
    <scope>NUCLEOTIDE SEQUENCE [LARGE SCALE GENOMIC DNA]</scope>
    <source>
        <strain evidence="2 3">CCTCC AB 2015297</strain>
    </source>
</reference>
<sequence>MPGDPEPSPQGPQGPGDFADPVPQPDPNPEGPGDITNPEPGDDPGPQIPGDKDGPNPGDGPRPEGPGDIAIPDPGDKPDNPGDGGGKADHPEPDHKGGHKAGHKKHPKPAAQPQVEAQSDAVPVPTRIDAGAGATEEGGLELSWLLASGGIVTAAGSALAGRRLVRSRR</sequence>
<feature type="compositionally biased region" description="Basic residues" evidence="1">
    <location>
        <begin position="97"/>
        <end position="108"/>
    </location>
</feature>